<feature type="region of interest" description="Disordered" evidence="4">
    <location>
        <begin position="1114"/>
        <end position="1163"/>
    </location>
</feature>
<feature type="region of interest" description="Disordered" evidence="4">
    <location>
        <begin position="182"/>
        <end position="233"/>
    </location>
</feature>
<dbReference type="Proteomes" id="UP000419144">
    <property type="component" value="Unassembled WGS sequence"/>
</dbReference>
<dbReference type="InterPro" id="IPR002110">
    <property type="entry name" value="Ankyrin_rpt"/>
</dbReference>
<feature type="region of interest" description="Disordered" evidence="4">
    <location>
        <begin position="1"/>
        <end position="38"/>
    </location>
</feature>
<feature type="compositionally biased region" description="Basic and acidic residues" evidence="4">
    <location>
        <begin position="852"/>
        <end position="868"/>
    </location>
</feature>
<dbReference type="SUPFAM" id="SSF48403">
    <property type="entry name" value="Ankyrin repeat"/>
    <property type="match status" value="3"/>
</dbReference>
<feature type="compositionally biased region" description="Low complexity" evidence="4">
    <location>
        <begin position="1430"/>
        <end position="1446"/>
    </location>
</feature>
<dbReference type="InterPro" id="IPR036770">
    <property type="entry name" value="Ankyrin_rpt-contain_sf"/>
</dbReference>
<evidence type="ECO:0000256" key="4">
    <source>
        <dbReference type="SAM" id="MobiDB-lite"/>
    </source>
</evidence>
<feature type="region of interest" description="Disordered" evidence="4">
    <location>
        <begin position="305"/>
        <end position="324"/>
    </location>
</feature>
<proteinExistence type="predicted"/>
<keyword evidence="6" id="KW-1185">Reference proteome</keyword>
<dbReference type="Pfam" id="PF00023">
    <property type="entry name" value="Ank"/>
    <property type="match status" value="1"/>
</dbReference>
<protein>
    <submittedName>
        <fullName evidence="5">Uncharacterized protein</fullName>
    </submittedName>
</protein>
<feature type="region of interest" description="Disordered" evidence="4">
    <location>
        <begin position="831"/>
        <end position="874"/>
    </location>
</feature>
<keyword evidence="2 3" id="KW-0040">ANK repeat</keyword>
<dbReference type="PANTHER" id="PTHR24189">
    <property type="entry name" value="MYOTROPHIN"/>
    <property type="match status" value="1"/>
</dbReference>
<feature type="region of interest" description="Disordered" evidence="4">
    <location>
        <begin position="363"/>
        <end position="404"/>
    </location>
</feature>
<feature type="compositionally biased region" description="Low complexity" evidence="4">
    <location>
        <begin position="1121"/>
        <end position="1130"/>
    </location>
</feature>
<evidence type="ECO:0000313" key="6">
    <source>
        <dbReference type="Proteomes" id="UP000419144"/>
    </source>
</evidence>
<feature type="compositionally biased region" description="Acidic residues" evidence="4">
    <location>
        <begin position="838"/>
        <end position="849"/>
    </location>
</feature>
<comment type="caution">
    <text evidence="5">The sequence shown here is derived from an EMBL/GenBank/DDBJ whole genome shotgun (WGS) entry which is preliminary data.</text>
</comment>
<dbReference type="OrthoDB" id="366390at2759"/>
<feature type="region of interest" description="Disordered" evidence="4">
    <location>
        <begin position="1352"/>
        <end position="1457"/>
    </location>
</feature>
<feature type="repeat" description="ANK" evidence="3">
    <location>
        <begin position="1067"/>
        <end position="1099"/>
    </location>
</feature>
<dbReference type="EMBL" id="BLBS01000006">
    <property type="protein sequence ID" value="GET85795.1"/>
    <property type="molecule type" value="Genomic_DNA"/>
</dbReference>
<keyword evidence="1" id="KW-0677">Repeat</keyword>
<dbReference type="PROSITE" id="PS50297">
    <property type="entry name" value="ANK_REP_REGION"/>
    <property type="match status" value="4"/>
</dbReference>
<feature type="compositionally biased region" description="Polar residues" evidence="4">
    <location>
        <begin position="1408"/>
        <end position="1417"/>
    </location>
</feature>
<gene>
    <name evidence="5" type="ORF">LtaPh_0506300</name>
</gene>
<name>A0A640K9K9_LEITA</name>
<dbReference type="InterPro" id="IPR050745">
    <property type="entry name" value="Multifunctional_regulatory"/>
</dbReference>
<accession>A0A640K9K9</accession>
<feature type="repeat" description="ANK" evidence="3">
    <location>
        <begin position="1238"/>
        <end position="1270"/>
    </location>
</feature>
<dbReference type="FunFam" id="1.25.40.20:FF:000740">
    <property type="entry name" value="Ankyrin_repeats_(Many_copies)/Ankyrin_repeats_(3_ copies)/Ankyrin_repeat_-_putative"/>
    <property type="match status" value="1"/>
</dbReference>
<feature type="region of interest" description="Disordered" evidence="4">
    <location>
        <begin position="891"/>
        <end position="912"/>
    </location>
</feature>
<dbReference type="VEuPathDB" id="TriTrypDB:LtaPh_0506300"/>
<organism evidence="5 6">
    <name type="scientific">Leishmania tarentolae</name>
    <name type="common">Sauroleishmania tarentolae</name>
    <dbReference type="NCBI Taxonomy" id="5689"/>
    <lineage>
        <taxon>Eukaryota</taxon>
        <taxon>Discoba</taxon>
        <taxon>Euglenozoa</taxon>
        <taxon>Kinetoplastea</taxon>
        <taxon>Metakinetoplastina</taxon>
        <taxon>Trypanosomatida</taxon>
        <taxon>Trypanosomatidae</taxon>
        <taxon>Leishmaniinae</taxon>
        <taxon>Leishmania</taxon>
        <taxon>lizard Leishmania</taxon>
    </lineage>
</organism>
<feature type="repeat" description="ANK" evidence="3">
    <location>
        <begin position="1632"/>
        <end position="1653"/>
    </location>
</feature>
<dbReference type="PROSITE" id="PS50088">
    <property type="entry name" value="ANK_REPEAT"/>
    <property type="match status" value="4"/>
</dbReference>
<dbReference type="Pfam" id="PF12796">
    <property type="entry name" value="Ank_2"/>
    <property type="match status" value="2"/>
</dbReference>
<evidence type="ECO:0000313" key="5">
    <source>
        <dbReference type="EMBL" id="GET85795.1"/>
    </source>
</evidence>
<evidence type="ECO:0000256" key="1">
    <source>
        <dbReference type="ARBA" id="ARBA00022737"/>
    </source>
</evidence>
<feature type="region of interest" description="Disordered" evidence="4">
    <location>
        <begin position="1469"/>
        <end position="1494"/>
    </location>
</feature>
<feature type="compositionally biased region" description="Low complexity" evidence="4">
    <location>
        <begin position="392"/>
        <end position="404"/>
    </location>
</feature>
<feature type="region of interest" description="Disordered" evidence="4">
    <location>
        <begin position="113"/>
        <end position="137"/>
    </location>
</feature>
<dbReference type="SMART" id="SM00248">
    <property type="entry name" value="ANK"/>
    <property type="match status" value="16"/>
</dbReference>
<reference evidence="5" key="1">
    <citation type="submission" date="2019-11" db="EMBL/GenBank/DDBJ databases">
        <title>Leishmania tarentolae CDS.</title>
        <authorList>
            <person name="Goto Y."/>
            <person name="Yamagishi J."/>
        </authorList>
    </citation>
    <scope>NUCLEOTIDE SEQUENCE [LARGE SCALE GENOMIC DNA]</scope>
    <source>
        <strain evidence="5">Parrot Tar II</strain>
    </source>
</reference>
<evidence type="ECO:0000256" key="3">
    <source>
        <dbReference type="PROSITE-ProRule" id="PRU00023"/>
    </source>
</evidence>
<sequence length="1899" mass="199545">MASTLPPNKKRKATRTAAGTEPQRKGNAGGGGAHVREDPHHTWNKQLMEACLACDAAAVRILIERGADPVKAREVPPLSFYTGPIIQQLQPRQQVAFEAGSHSEPLVIGQLRGDQSPQQQSPLNSSPPPHAAAAASAVPDSLPPLAAMLLSGLNTPAALEVIKLLVQHGASVNDTFTFSTAPLTAAQPGTDTTENDNGGGGAAANDSAGHRKSTRTSSADLKGKQPSGKRKASAIGTALMPAAGGAAFAATNSTPGSTVVNQPEAPQHEESTTVGSILHYVVAHGDHAQLLRLLLLAATTVNATTDAPPAPPSQPLAAGQPDADGSPVFLPQLFPAPLPCTLLPAVEAETVVGVMRWRHQQRFGGAADAAGQNSLPPPNATPRTSQSRKSHAASTARAHSSAAGAQLVTAVPPAQAAEPVSATSLVSPSTAEAVLTALQQVLRQRQTSTSGYHGLPILMSVYPQQQQKEDEAELSNRAAMGGAATASAAAPAPVPAAAPCNWWNLTSLCDVTDAAGADDLRQRTRLNFDLLDTRGRSAATLALERGDALSVRLLSFYGAHVPFDGVVNASQTRLARACAHGNVARVEALLRQGDSITQISADGRYTLVHYAAAQPSVLRTLVEHGLSIEFENAFGESALTSLLRHGTARNDPRYVQTLLAIASAVRSVSTDGTTNTAAVSLVNSMGSTISANAVRFAQLSVAVQRNMLLCPPAPITALLNAGGATSGSATAHLRALSNSVSHGTAAHVTVSKSSDGSASSPSVRQPFFGGCEVGTWWSFLPPTTTTADVLDTLLRAGALMQGFVPDEELDLPYVLFGERQASMSVWGGGASGLASASDNDDETGEDDVIDGGTEKDGSADGEDDHRYNDDDDSMADASAYRTSRAPLSASVAKLTLGSERRDRGKRRQKRGDVLPARLPMRLTPLHHAIFDYHPELIRRLVVDYRVDPMQRDSQGATAIHYAALCTHAQSVLELLLSPQVLATSSIGNKGRLNSNPAFDVVTAASSAVTGASPAAAGPSDVRIDLNAIDMAGRTPLFYAAYVGNTAAVQRLIRFGGATLLCGKADKDGFTPLHVAVQQRHADIVELLIRHSNQLMSSAAGLGSGQPVDILELLSSNNNGVSSPGRPSRGGPRLGAHRRHSSMSVQGSGQHGQGDMSSGGLTGMSNPELLVDVEAVERVTHMTALEMAIKAQQPQQQSTASSASLSEAQDLQKAPLLRIVSALLFDGQASPLRPSGLANGGALLHRAVADGEVEMAELLLSQYANPNEVDDLNETPLFLALRLAAPACAPQTNSAGQHRLRRTSLVRVLLQYGATPYAQSSVHLQTPLHLAASSLADDDEIIQLLFYTTPAAAGSSGYGVVRRRRQEQKPQHALSHAVDVMDGESPGDSFAFGGNVGGGTGAKGRHNGSSKLASTSGRKSLERRVRERRAQQQQRHPSPSSSSPRRSGNTSPCSRRKPWKAAVTFSENDHSFNPADFDGPADDQSPLASSSFGYREPHNRSVELAEADESLKLAENELVTVTHRGDDVDGDVPHDEHQQFLQHLAQWQCPAHLLEPEKCWLLSDARGQTPLHVLCSRSSPALQRMPAVIKLLEDLQAVTSANAAIASFAASASDGMHGDDNVLSLCWYLPDAHGRTPLHAAAQSGFVEAMVCILKQAPQSALAVDMQGRTPLHVCMLMTASPVVPTAVTAHVQGDDDGNAAQYRKMEEEEEERATRLRRMLSLLRSAVATADSNTEGGTAKLSLPLQLQGTPLRRTASEVLPSLSMKATATARNATGRAIVPNSSCQRLAASLVQPSSITAQLQRWQQSRHWGCPALAMKSVGSTAAGMRTAYSDGFSAAAAAKPSSHHMQSGDSVLASSDAVSQWKTYVQLPDEQGRTALLLAAEVGNVGAARELLRSI</sequence>
<feature type="compositionally biased region" description="Basic and acidic residues" evidence="4">
    <location>
        <begin position="1418"/>
        <end position="1429"/>
    </location>
</feature>
<feature type="repeat" description="ANK" evidence="3">
    <location>
        <begin position="1031"/>
        <end position="1055"/>
    </location>
</feature>
<evidence type="ECO:0000256" key="2">
    <source>
        <dbReference type="ARBA" id="ARBA00023043"/>
    </source>
</evidence>
<dbReference type="Gene3D" id="1.25.40.20">
    <property type="entry name" value="Ankyrin repeat-containing domain"/>
    <property type="match status" value="6"/>
</dbReference>
<feature type="compositionally biased region" description="Low complexity" evidence="4">
    <location>
        <begin position="115"/>
        <end position="124"/>
    </location>
</feature>